<dbReference type="EMBL" id="SNRW01014978">
    <property type="protein sequence ID" value="KAA6370872.1"/>
    <property type="molecule type" value="Genomic_DNA"/>
</dbReference>
<sequence>MEQESIKLPVQYPTSQQLTPLATVIRNDDIDIVNNNNNDNFILNKNNTIIPNATITTRSDHVNIIQHMTGERLVHHSDGTRIFHSFALYDQEDEEEDDEQQRQNKSKKKQSPIQRYEQETGNKPPVKAVICIENPNTPRVLIYLSQQNQYQWERDRVVVVMPDGASLEWHSQSHKIILSKPDSTHLHYNNDGSVSIYIENAAKRAPPSTYSYSNGRLPLLYYNTQQGTLAVRPSNKLIQSMQIKDVINKLNNEKLAKRPTSSQKIKNKSPRSSSSSISRSSNQSYTQIQSQQQEQGSQILQNTSKLLDGKQQQQSNIQLIQQQQQQTKEIIQQSSQLSTIRLFLTTLEGVGAWITTKTMKSASFTTRIPGLFLPSFFGEGGEFWGGGKRTVEMKDSDINSNVDSNDNDNNGNDIELDIYNNNQEIQNKDQNQTNQQQGQNNDNQDGRRFYVKIEEENSSTSQSSSSYSPLSYNQYETSSKGCLSSQSLVESILQVSGSEDHDSSEYMEKKYKETKKQRDRSDLDVTNLKKKGKIGDKIGQKGQQQQQQDQLNAQRRGILSPSQNQQLNQQDKDKQKLDSTNNSVNLKAFAQTIRNPVIDSSSPENSNQTEIQIPDQILDDDKNITQIKNQFNYEQNDTEWENPLSFTTQRWVSRLAALHAHQTQK</sequence>
<reference evidence="2 3" key="1">
    <citation type="submission" date="2019-03" db="EMBL/GenBank/DDBJ databases">
        <title>Single cell metagenomics reveals metabolic interactions within the superorganism composed of flagellate Streblomastix strix and complex community of Bacteroidetes bacteria on its surface.</title>
        <authorList>
            <person name="Treitli S.C."/>
            <person name="Kolisko M."/>
            <person name="Husnik F."/>
            <person name="Keeling P."/>
            <person name="Hampl V."/>
        </authorList>
    </citation>
    <scope>NUCLEOTIDE SEQUENCE [LARGE SCALE GENOMIC DNA]</scope>
    <source>
        <strain evidence="2">ST1C</strain>
    </source>
</reference>
<feature type="region of interest" description="Disordered" evidence="1">
    <location>
        <begin position="252"/>
        <end position="294"/>
    </location>
</feature>
<organism evidence="2 3">
    <name type="scientific">Streblomastix strix</name>
    <dbReference type="NCBI Taxonomy" id="222440"/>
    <lineage>
        <taxon>Eukaryota</taxon>
        <taxon>Metamonada</taxon>
        <taxon>Preaxostyla</taxon>
        <taxon>Oxymonadida</taxon>
        <taxon>Streblomastigidae</taxon>
        <taxon>Streblomastix</taxon>
    </lineage>
</organism>
<feature type="region of interest" description="Disordered" evidence="1">
    <location>
        <begin position="91"/>
        <end position="121"/>
    </location>
</feature>
<comment type="caution">
    <text evidence="2">The sequence shown here is derived from an EMBL/GenBank/DDBJ whole genome shotgun (WGS) entry which is preliminary data.</text>
</comment>
<feature type="compositionally biased region" description="Low complexity" evidence="1">
    <location>
        <begin position="540"/>
        <end position="550"/>
    </location>
</feature>
<feature type="non-terminal residue" evidence="2">
    <location>
        <position position="665"/>
    </location>
</feature>
<protein>
    <submittedName>
        <fullName evidence="2">Uncharacterized protein</fullName>
    </submittedName>
</protein>
<accession>A0A5J4ULF5</accession>
<feature type="compositionally biased region" description="Polar residues" evidence="1">
    <location>
        <begin position="472"/>
        <end position="497"/>
    </location>
</feature>
<feature type="compositionally biased region" description="Low complexity" evidence="1">
    <location>
        <begin position="458"/>
        <end position="471"/>
    </location>
</feature>
<gene>
    <name evidence="2" type="ORF">EZS28_033601</name>
</gene>
<name>A0A5J4ULF5_9EUKA</name>
<feature type="region of interest" description="Disordered" evidence="1">
    <location>
        <begin position="455"/>
        <end position="553"/>
    </location>
</feature>
<feature type="compositionally biased region" description="Low complexity" evidence="1">
    <location>
        <begin position="270"/>
        <end position="294"/>
    </location>
</feature>
<evidence type="ECO:0000313" key="3">
    <source>
        <dbReference type="Proteomes" id="UP000324800"/>
    </source>
</evidence>
<feature type="compositionally biased region" description="Basic and acidic residues" evidence="1">
    <location>
        <begin position="498"/>
        <end position="523"/>
    </location>
</feature>
<evidence type="ECO:0000256" key="1">
    <source>
        <dbReference type="SAM" id="MobiDB-lite"/>
    </source>
</evidence>
<dbReference type="AlphaFoldDB" id="A0A5J4ULF5"/>
<proteinExistence type="predicted"/>
<evidence type="ECO:0000313" key="2">
    <source>
        <dbReference type="EMBL" id="KAA6370872.1"/>
    </source>
</evidence>
<feature type="region of interest" description="Disordered" evidence="1">
    <location>
        <begin position="561"/>
        <end position="580"/>
    </location>
</feature>
<dbReference type="Proteomes" id="UP000324800">
    <property type="component" value="Unassembled WGS sequence"/>
</dbReference>